<dbReference type="PANTHER" id="PTHR12770:SF29">
    <property type="entry name" value="PROTEIN ROOT UVB SENSITIVE 4"/>
    <property type="match status" value="1"/>
</dbReference>
<dbReference type="Pfam" id="PF04884">
    <property type="entry name" value="UVB_sens_prot"/>
    <property type="match status" value="1"/>
</dbReference>
<keyword evidence="2" id="KW-0175">Coiled coil</keyword>
<evidence type="ECO:0000259" key="4">
    <source>
        <dbReference type="Pfam" id="PF04884"/>
    </source>
</evidence>
<sequence>MEAQDAEKLALFQHVLLCLDRPSVDADAAEDDNSRAFVSAMHADGQRSVLSTDELSGRMKAISSSAQGFDSPPSWQGRFASLSMATPFEEGDADMLGRQFSQTADRLAAPPLVEQLSWGAFRGRGSAGGRSSELASDLHKGKGGAHNWGGVIGCSNCTGFGNGESKLGFLTGRLAVKTGVPHRKREDQLLSEESSSERRSKAQLASMSIQEAKGSEESLDLRRGASLVRRCKAVAARLDQAWRRSERRSDDQPLSQFVTEGLSSSEAESPRPVDRRDDLSGRSSDGIARQTSSSDISSSGGDWGDFRTSSAGVNGPTSLQRGFQRLELLPVWENDGSRRKQYAWDGRQIVAVDPPDEDEINGRAGDPLKQAWKGLESFLKRAFIPEDVTADYWPYARWKCTQRMVSSVAHANGTQSLLRAVGVGGRRSIPGVAALNWVLKDGLGRLGKLGYAAGYGRTFDSDLKRMRYLTAAIFTLSVGLEMVTPLFPQYFLPIATLANVGKSIGLTTYVSTSPSIHKSFALGENLADISAKGQAQTVVADNIGLAIAVGLSSACGQNEKMRSLIPLVTFPVIAAMDLFAIRQELKSVHLRTLNKERTEIIVDHWLRTGSVPDQKQVSDAENLLLPTPIHNGALPLRILPLRKAAASVEGLGELLERHRSQKYLIQPRRKGRGRLPFTHRKPDIVLSLREDAEATDVITGVLQACHYRSLMAEEASGSGRPVESTSQKQNVLLGNNPHKRKGSIHASAAGQEVETSMQVECESDALRESRRRAERDVERLLQELEDKQWQWGRIILASGERGTYSVTDKRPARVLSRKVPR</sequence>
<evidence type="ECO:0000313" key="5">
    <source>
        <dbReference type="EMBL" id="GAQ91071.1"/>
    </source>
</evidence>
<comment type="similarity">
    <text evidence="1">Belongs to the RUS1 family.</text>
</comment>
<evidence type="ECO:0000256" key="2">
    <source>
        <dbReference type="SAM" id="Coils"/>
    </source>
</evidence>
<feature type="compositionally biased region" description="Polar residues" evidence="3">
    <location>
        <begin position="307"/>
        <end position="318"/>
    </location>
</feature>
<evidence type="ECO:0000313" key="6">
    <source>
        <dbReference type="Proteomes" id="UP000054558"/>
    </source>
</evidence>
<name>A0A1Y1IPG1_KLENI</name>
<feature type="coiled-coil region" evidence="2">
    <location>
        <begin position="763"/>
        <end position="790"/>
    </location>
</feature>
<feature type="domain" description="Protein root UVB sensitive/RUS" evidence="4">
    <location>
        <begin position="372"/>
        <end position="608"/>
    </location>
</feature>
<dbReference type="OrthoDB" id="364779at2759"/>
<feature type="compositionally biased region" description="Basic and acidic residues" evidence="3">
    <location>
        <begin position="242"/>
        <end position="251"/>
    </location>
</feature>
<keyword evidence="6" id="KW-1185">Reference proteome</keyword>
<reference evidence="5 6" key="1">
    <citation type="journal article" date="2014" name="Nat. Commun.">
        <title>Klebsormidium flaccidum genome reveals primary factors for plant terrestrial adaptation.</title>
        <authorList>
            <person name="Hori K."/>
            <person name="Maruyama F."/>
            <person name="Fujisawa T."/>
            <person name="Togashi T."/>
            <person name="Yamamoto N."/>
            <person name="Seo M."/>
            <person name="Sato S."/>
            <person name="Yamada T."/>
            <person name="Mori H."/>
            <person name="Tajima N."/>
            <person name="Moriyama T."/>
            <person name="Ikeuchi M."/>
            <person name="Watanabe M."/>
            <person name="Wada H."/>
            <person name="Kobayashi K."/>
            <person name="Saito M."/>
            <person name="Masuda T."/>
            <person name="Sasaki-Sekimoto Y."/>
            <person name="Mashiguchi K."/>
            <person name="Awai K."/>
            <person name="Shimojima M."/>
            <person name="Masuda S."/>
            <person name="Iwai M."/>
            <person name="Nobusawa T."/>
            <person name="Narise T."/>
            <person name="Kondo S."/>
            <person name="Saito H."/>
            <person name="Sato R."/>
            <person name="Murakawa M."/>
            <person name="Ihara Y."/>
            <person name="Oshima-Yamada Y."/>
            <person name="Ohtaka K."/>
            <person name="Satoh M."/>
            <person name="Sonobe K."/>
            <person name="Ishii M."/>
            <person name="Ohtani R."/>
            <person name="Kanamori-Sato M."/>
            <person name="Honoki R."/>
            <person name="Miyazaki D."/>
            <person name="Mochizuki H."/>
            <person name="Umetsu J."/>
            <person name="Higashi K."/>
            <person name="Shibata D."/>
            <person name="Kamiya Y."/>
            <person name="Sato N."/>
            <person name="Nakamura Y."/>
            <person name="Tabata S."/>
            <person name="Ida S."/>
            <person name="Kurokawa K."/>
            <person name="Ohta H."/>
        </authorList>
    </citation>
    <scope>NUCLEOTIDE SEQUENCE [LARGE SCALE GENOMIC DNA]</scope>
    <source>
        <strain evidence="5 6">NIES-2285</strain>
    </source>
</reference>
<evidence type="ECO:0000256" key="1">
    <source>
        <dbReference type="ARBA" id="ARBA00007558"/>
    </source>
</evidence>
<organism evidence="5 6">
    <name type="scientific">Klebsormidium nitens</name>
    <name type="common">Green alga</name>
    <name type="synonym">Ulothrix nitens</name>
    <dbReference type="NCBI Taxonomy" id="105231"/>
    <lineage>
        <taxon>Eukaryota</taxon>
        <taxon>Viridiplantae</taxon>
        <taxon>Streptophyta</taxon>
        <taxon>Klebsormidiophyceae</taxon>
        <taxon>Klebsormidiales</taxon>
        <taxon>Klebsormidiaceae</taxon>
        <taxon>Klebsormidium</taxon>
    </lineage>
</organism>
<dbReference type="Proteomes" id="UP000054558">
    <property type="component" value="Unassembled WGS sequence"/>
</dbReference>
<feature type="region of interest" description="Disordered" evidence="3">
    <location>
        <begin position="182"/>
        <end position="220"/>
    </location>
</feature>
<protein>
    <submittedName>
        <fullName evidence="5">DUF647 domain containing protein</fullName>
    </submittedName>
</protein>
<accession>A0A1Y1IPG1</accession>
<feature type="compositionally biased region" description="Low complexity" evidence="3">
    <location>
        <begin position="281"/>
        <end position="300"/>
    </location>
</feature>
<dbReference type="AlphaFoldDB" id="A0A1Y1IPG1"/>
<feature type="region of interest" description="Disordered" evidence="3">
    <location>
        <begin position="242"/>
        <end position="318"/>
    </location>
</feature>
<feature type="compositionally biased region" description="Basic and acidic residues" evidence="3">
    <location>
        <begin position="268"/>
        <end position="280"/>
    </location>
</feature>
<evidence type="ECO:0000256" key="3">
    <source>
        <dbReference type="SAM" id="MobiDB-lite"/>
    </source>
</evidence>
<feature type="compositionally biased region" description="Polar residues" evidence="3">
    <location>
        <begin position="252"/>
        <end position="267"/>
    </location>
</feature>
<dbReference type="EMBL" id="DF237672">
    <property type="protein sequence ID" value="GAQ91071.1"/>
    <property type="molecule type" value="Genomic_DNA"/>
</dbReference>
<dbReference type="PANTHER" id="PTHR12770">
    <property type="entry name" value="RUS1 FAMILY PROTEIN C16ORF58"/>
    <property type="match status" value="1"/>
</dbReference>
<dbReference type="InterPro" id="IPR054549">
    <property type="entry name" value="UVB_sens_RUS_dom"/>
</dbReference>
<proteinExistence type="inferred from homology"/>
<dbReference type="InterPro" id="IPR006968">
    <property type="entry name" value="RUS_fam"/>
</dbReference>
<gene>
    <name evidence="5" type="ORF">KFL_007230030</name>
</gene>